<feature type="signal peptide" evidence="1">
    <location>
        <begin position="1"/>
        <end position="20"/>
    </location>
</feature>
<dbReference type="WBParaSite" id="L893_g15394.t1">
    <property type="protein sequence ID" value="L893_g15394.t1"/>
    <property type="gene ID" value="L893_g15394"/>
</dbReference>
<feature type="chain" id="PRO_5009312015" evidence="1">
    <location>
        <begin position="21"/>
        <end position="149"/>
    </location>
</feature>
<name>A0A1I7YDW3_9BILA</name>
<evidence type="ECO:0000256" key="1">
    <source>
        <dbReference type="SAM" id="SignalP"/>
    </source>
</evidence>
<reference evidence="3" key="1">
    <citation type="submission" date="2016-11" db="UniProtKB">
        <authorList>
            <consortium name="WormBaseParasite"/>
        </authorList>
    </citation>
    <scope>IDENTIFICATION</scope>
</reference>
<dbReference type="AlphaFoldDB" id="A0A1I7YDW3"/>
<sequence>MELFLLRLFLFALVISLIQGRPLFFSDYWNSFYGYGSTPGGYAYGTDYPTPSQYGDPYGQYATGSGGGCTPGPDGSYSTPYWGYPYGQYYTGSYGGYTPFPDASNTDYNTPYGGYPYGQYASDSYGQPTPGGEPSATGYPTPFYYGYTY</sequence>
<proteinExistence type="predicted"/>
<organism evidence="2 3">
    <name type="scientific">Steinernema glaseri</name>
    <dbReference type="NCBI Taxonomy" id="37863"/>
    <lineage>
        <taxon>Eukaryota</taxon>
        <taxon>Metazoa</taxon>
        <taxon>Ecdysozoa</taxon>
        <taxon>Nematoda</taxon>
        <taxon>Chromadorea</taxon>
        <taxon>Rhabditida</taxon>
        <taxon>Tylenchina</taxon>
        <taxon>Panagrolaimomorpha</taxon>
        <taxon>Strongyloidoidea</taxon>
        <taxon>Steinernematidae</taxon>
        <taxon>Steinernema</taxon>
    </lineage>
</organism>
<accession>A0A1I7YDW3</accession>
<keyword evidence="2" id="KW-1185">Reference proteome</keyword>
<keyword evidence="1" id="KW-0732">Signal</keyword>
<dbReference type="Proteomes" id="UP000095287">
    <property type="component" value="Unplaced"/>
</dbReference>
<evidence type="ECO:0000313" key="3">
    <source>
        <dbReference type="WBParaSite" id="L893_g15394.t1"/>
    </source>
</evidence>
<evidence type="ECO:0000313" key="2">
    <source>
        <dbReference type="Proteomes" id="UP000095287"/>
    </source>
</evidence>
<protein>
    <submittedName>
        <fullName evidence="3">Uncharacterized protein</fullName>
    </submittedName>
</protein>